<organism evidence="4">
    <name type="scientific">marine sediment metagenome</name>
    <dbReference type="NCBI Taxonomy" id="412755"/>
    <lineage>
        <taxon>unclassified sequences</taxon>
        <taxon>metagenomes</taxon>
        <taxon>ecological metagenomes</taxon>
    </lineage>
</organism>
<feature type="domain" description="Cell division protein FtsZ C-terminal" evidence="3">
    <location>
        <begin position="2"/>
        <end position="45"/>
    </location>
</feature>
<comment type="caution">
    <text evidence="4">The sequence shown here is derived from an EMBL/GenBank/DDBJ whole genome shotgun (WGS) entry which is preliminary data.</text>
</comment>
<dbReference type="SUPFAM" id="SSF55307">
    <property type="entry name" value="Tubulin C-terminal domain-like"/>
    <property type="match status" value="1"/>
</dbReference>
<feature type="non-terminal residue" evidence="4">
    <location>
        <position position="1"/>
    </location>
</feature>
<dbReference type="InterPro" id="IPR024757">
    <property type="entry name" value="FtsZ_C"/>
</dbReference>
<name>X1SP78_9ZZZZ</name>
<dbReference type="InterPro" id="IPR037103">
    <property type="entry name" value="Tubulin/FtsZ-like_C"/>
</dbReference>
<protein>
    <recommendedName>
        <fullName evidence="3">Cell division protein FtsZ C-terminal domain-containing protein</fullName>
    </recommendedName>
</protein>
<evidence type="ECO:0000256" key="1">
    <source>
        <dbReference type="ARBA" id="ARBA00022741"/>
    </source>
</evidence>
<evidence type="ECO:0000256" key="2">
    <source>
        <dbReference type="ARBA" id="ARBA00023134"/>
    </source>
</evidence>
<evidence type="ECO:0000313" key="4">
    <source>
        <dbReference type="EMBL" id="GAI69609.1"/>
    </source>
</evidence>
<dbReference type="InterPro" id="IPR008280">
    <property type="entry name" value="Tub_FtsZ_C"/>
</dbReference>
<reference evidence="4" key="1">
    <citation type="journal article" date="2014" name="Front. Microbiol.">
        <title>High frequency of phylogenetically diverse reductive dehalogenase-homologous genes in deep subseafloor sedimentary metagenomes.</title>
        <authorList>
            <person name="Kawai M."/>
            <person name="Futagami T."/>
            <person name="Toyoda A."/>
            <person name="Takaki Y."/>
            <person name="Nishi S."/>
            <person name="Hori S."/>
            <person name="Arai W."/>
            <person name="Tsubouchi T."/>
            <person name="Morono Y."/>
            <person name="Uchiyama I."/>
            <person name="Ito T."/>
            <person name="Fujiyama A."/>
            <person name="Inagaki F."/>
            <person name="Takami H."/>
        </authorList>
    </citation>
    <scope>NUCLEOTIDE SEQUENCE</scope>
    <source>
        <strain evidence="4">Expedition CK06-06</strain>
    </source>
</reference>
<accession>X1SP78</accession>
<dbReference type="AlphaFoldDB" id="X1SP78"/>
<keyword evidence="1" id="KW-0547">Nucleotide-binding</keyword>
<dbReference type="Pfam" id="PF12327">
    <property type="entry name" value="FtsZ_C"/>
    <property type="match status" value="1"/>
</dbReference>
<sequence length="85" mass="9357">AEANSVAKKISGRMDVNNALVIWGARVNDEFEGYLRVMLLITGIKSPQIFGKDISPVQSFNNKNISNKKIGLSNDIFNIGELAFD</sequence>
<proteinExistence type="predicted"/>
<gene>
    <name evidence="4" type="ORF">S12H4_06429</name>
</gene>
<dbReference type="EMBL" id="BARW01002258">
    <property type="protein sequence ID" value="GAI69609.1"/>
    <property type="molecule type" value="Genomic_DNA"/>
</dbReference>
<keyword evidence="2" id="KW-0342">GTP-binding</keyword>
<dbReference type="GO" id="GO:0005525">
    <property type="term" value="F:GTP binding"/>
    <property type="evidence" value="ECO:0007669"/>
    <property type="project" value="UniProtKB-KW"/>
</dbReference>
<evidence type="ECO:0000259" key="3">
    <source>
        <dbReference type="Pfam" id="PF12327"/>
    </source>
</evidence>
<dbReference type="Gene3D" id="3.30.1330.20">
    <property type="entry name" value="Tubulin/FtsZ, C-terminal domain"/>
    <property type="match status" value="1"/>
</dbReference>